<accession>A0ABT9C6N0</accession>
<gene>
    <name evidence="1" type="ORF">Q5741_00685</name>
</gene>
<organism evidence="1 2">
    <name type="scientific">Paenibacillus lacisoli</name>
    <dbReference type="NCBI Taxonomy" id="3064525"/>
    <lineage>
        <taxon>Bacteria</taxon>
        <taxon>Bacillati</taxon>
        <taxon>Bacillota</taxon>
        <taxon>Bacilli</taxon>
        <taxon>Bacillales</taxon>
        <taxon>Paenibacillaceae</taxon>
        <taxon>Paenibacillus</taxon>
    </lineage>
</organism>
<dbReference type="Proteomes" id="UP001240171">
    <property type="component" value="Unassembled WGS sequence"/>
</dbReference>
<evidence type="ECO:0000313" key="2">
    <source>
        <dbReference type="Proteomes" id="UP001240171"/>
    </source>
</evidence>
<keyword evidence="2" id="KW-1185">Reference proteome</keyword>
<name>A0ABT9C6N0_9BACL</name>
<reference evidence="1 2" key="1">
    <citation type="submission" date="2023-07" db="EMBL/GenBank/DDBJ databases">
        <title>Paenibacillus sp. JX-17 nov. isolated from soil.</title>
        <authorList>
            <person name="Wan Y."/>
            <person name="Liu B."/>
        </authorList>
    </citation>
    <scope>NUCLEOTIDE SEQUENCE [LARGE SCALE GENOMIC DNA]</scope>
    <source>
        <strain evidence="1 2">JX-17</strain>
    </source>
</reference>
<comment type="caution">
    <text evidence="1">The sequence shown here is derived from an EMBL/GenBank/DDBJ whole genome shotgun (WGS) entry which is preliminary data.</text>
</comment>
<dbReference type="RefSeq" id="WP_305022121.1">
    <property type="nucleotide sequence ID" value="NZ_JAUQTB010000001.1"/>
</dbReference>
<dbReference type="EMBL" id="JAUQTB010000001">
    <property type="protein sequence ID" value="MDO7904924.1"/>
    <property type="molecule type" value="Genomic_DNA"/>
</dbReference>
<sequence length="238" mass="28088">MNIWIFAGMADKSDILLYLSKLVTSSGKRVLLVDATRLGRYQYSIPKLGLFLQITQFAGFDVAEGFQHYNQLSGYLEEQGMRMEEAYDYVLIDLEVEQFADAELFRSAAARVWVSDYGRMQLERGRKWLENQIETGLIERDSPFYSVYVQTVDSQLHNHYLTSYLAKCGIMWHPELTFLPLDESNVALRLENEHNQSLRIKPLSRRYKRELRQLVSRLTGWEERYSRRLWKIAERRQA</sequence>
<protein>
    <submittedName>
        <fullName evidence="1">Uncharacterized protein</fullName>
    </submittedName>
</protein>
<proteinExistence type="predicted"/>
<evidence type="ECO:0000313" key="1">
    <source>
        <dbReference type="EMBL" id="MDO7904924.1"/>
    </source>
</evidence>